<dbReference type="PANTHER" id="PTHR43708:SF8">
    <property type="entry name" value="OXIDOREDUCTASE"/>
    <property type="match status" value="1"/>
</dbReference>
<dbReference type="InterPro" id="IPR000683">
    <property type="entry name" value="Gfo/Idh/MocA-like_OxRdtase_N"/>
</dbReference>
<dbReference type="Proteomes" id="UP000199126">
    <property type="component" value="Unassembled WGS sequence"/>
</dbReference>
<organism evidence="2 3">
    <name type="scientific">Halogranum amylolyticum</name>
    <dbReference type="NCBI Taxonomy" id="660520"/>
    <lineage>
        <taxon>Archaea</taxon>
        <taxon>Methanobacteriati</taxon>
        <taxon>Methanobacteriota</taxon>
        <taxon>Stenosarchaea group</taxon>
        <taxon>Halobacteria</taxon>
        <taxon>Halobacteriales</taxon>
        <taxon>Haloferacaceae</taxon>
    </lineage>
</organism>
<dbReference type="Gene3D" id="3.40.50.720">
    <property type="entry name" value="NAD(P)-binding Rossmann-like Domain"/>
    <property type="match status" value="1"/>
</dbReference>
<protein>
    <submittedName>
        <fullName evidence="2">Predicted dehydrogenase</fullName>
    </submittedName>
</protein>
<gene>
    <name evidence="2" type="ORF">SAMN04487948_11144</name>
</gene>
<dbReference type="EMBL" id="FODV01000011">
    <property type="protein sequence ID" value="SEP02768.1"/>
    <property type="molecule type" value="Genomic_DNA"/>
</dbReference>
<reference evidence="3" key="1">
    <citation type="submission" date="2016-10" db="EMBL/GenBank/DDBJ databases">
        <authorList>
            <person name="Varghese N."/>
            <person name="Submissions S."/>
        </authorList>
    </citation>
    <scope>NUCLEOTIDE SEQUENCE [LARGE SCALE GENOMIC DNA]</scope>
    <source>
        <strain evidence="3">CGMCC 1.10121</strain>
    </source>
</reference>
<evidence type="ECO:0000313" key="2">
    <source>
        <dbReference type="EMBL" id="SEP02768.1"/>
    </source>
</evidence>
<dbReference type="InterPro" id="IPR036291">
    <property type="entry name" value="NAD(P)-bd_dom_sf"/>
</dbReference>
<dbReference type="Pfam" id="PF01408">
    <property type="entry name" value="GFO_IDH_MocA"/>
    <property type="match status" value="1"/>
</dbReference>
<evidence type="ECO:0000259" key="1">
    <source>
        <dbReference type="Pfam" id="PF01408"/>
    </source>
</evidence>
<sequence length="325" mass="35033">MNRMPQGRSSAHESSFLSSGLLEVELMDVGIVGTGNQIVRRVQQWQRIDHVSVVGITTTDGSVPDVEAPLYEDSRALMDSDIDAIDCVTGPTETCSVACPAIKNGIAVLLPWPVTNTVAEAEAIISAADQTTTPVVGGLTPRFDPARRRAKERIANGTIGQVGNVRLRRRLFTGDIDPLVDVAALELDFLQWVCEDLDRVFVRRGDGIDAILVTGRSTNDTVFHLDTRHDQQDDLISFEFAGDAGLIEFDSRETAGVVTQTGTLPPSDADPMHRMLTHFHECVVGEATPIASASDATAALRIGKALVQSEQRGAPVAVNKQRPNS</sequence>
<keyword evidence="3" id="KW-1185">Reference proteome</keyword>
<feature type="domain" description="Gfo/Idh/MocA-like oxidoreductase N-terminal" evidence="1">
    <location>
        <begin position="28"/>
        <end position="132"/>
    </location>
</feature>
<name>A0A1H8UJJ3_9EURY</name>
<proteinExistence type="predicted"/>
<dbReference type="SUPFAM" id="SSF55347">
    <property type="entry name" value="Glyceraldehyde-3-phosphate dehydrogenase-like, C-terminal domain"/>
    <property type="match status" value="1"/>
</dbReference>
<dbReference type="SUPFAM" id="SSF51735">
    <property type="entry name" value="NAD(P)-binding Rossmann-fold domains"/>
    <property type="match status" value="1"/>
</dbReference>
<dbReference type="PANTHER" id="PTHR43708">
    <property type="entry name" value="CONSERVED EXPRESSED OXIDOREDUCTASE (EUROFUNG)"/>
    <property type="match status" value="1"/>
</dbReference>
<accession>A0A1H8UJJ3</accession>
<dbReference type="Gene3D" id="3.30.360.10">
    <property type="entry name" value="Dihydrodipicolinate Reductase, domain 2"/>
    <property type="match status" value="1"/>
</dbReference>
<dbReference type="AlphaFoldDB" id="A0A1H8UJJ3"/>
<evidence type="ECO:0000313" key="3">
    <source>
        <dbReference type="Proteomes" id="UP000199126"/>
    </source>
</evidence>
<dbReference type="GO" id="GO:0000166">
    <property type="term" value="F:nucleotide binding"/>
    <property type="evidence" value="ECO:0007669"/>
    <property type="project" value="InterPro"/>
</dbReference>
<dbReference type="InterPro" id="IPR051317">
    <property type="entry name" value="Gfo/Idh/MocA_oxidoreduct"/>
</dbReference>